<accession>A0ABS3ZCS8</accession>
<gene>
    <name evidence="3" type="ORF">H9C73_12140</name>
</gene>
<dbReference type="Pfam" id="PF04519">
    <property type="entry name" value="Bactofilin"/>
    <property type="match status" value="1"/>
</dbReference>
<dbReference type="InterPro" id="IPR007607">
    <property type="entry name" value="BacA/B"/>
</dbReference>
<dbReference type="EMBL" id="JACVEW010000019">
    <property type="protein sequence ID" value="MBP0049487.1"/>
    <property type="molecule type" value="Genomic_DNA"/>
</dbReference>
<evidence type="ECO:0000313" key="3">
    <source>
        <dbReference type="EMBL" id="MBP0049487.1"/>
    </source>
</evidence>
<evidence type="ECO:0000256" key="2">
    <source>
        <dbReference type="SAM" id="MobiDB-lite"/>
    </source>
</evidence>
<protein>
    <submittedName>
        <fullName evidence="3">Polymer-forming cytoskeletal protein</fullName>
    </submittedName>
</protein>
<keyword evidence="4" id="KW-1185">Reference proteome</keyword>
<dbReference type="PANTHER" id="PTHR35024:SF4">
    <property type="entry name" value="POLYMER-FORMING CYTOSKELETAL PROTEIN"/>
    <property type="match status" value="1"/>
</dbReference>
<comment type="caution">
    <text evidence="3">The sequence shown here is derived from an EMBL/GenBank/DDBJ whole genome shotgun (WGS) entry which is preliminary data.</text>
</comment>
<evidence type="ECO:0000313" key="4">
    <source>
        <dbReference type="Proteomes" id="UP000810171"/>
    </source>
</evidence>
<dbReference type="Proteomes" id="UP000810171">
    <property type="component" value="Unassembled WGS sequence"/>
</dbReference>
<organism evidence="3 4">
    <name type="scientific">Marinobacterium alkalitolerans</name>
    <dbReference type="NCBI Taxonomy" id="1542925"/>
    <lineage>
        <taxon>Bacteria</taxon>
        <taxon>Pseudomonadati</taxon>
        <taxon>Pseudomonadota</taxon>
        <taxon>Gammaproteobacteria</taxon>
        <taxon>Oceanospirillales</taxon>
        <taxon>Oceanospirillaceae</taxon>
        <taxon>Marinobacterium</taxon>
    </lineage>
</organism>
<name>A0ABS3ZCS8_9GAMM</name>
<comment type="similarity">
    <text evidence="1">Belongs to the bactofilin family.</text>
</comment>
<sequence>MARGNRLQGELQVTGRLHVDGVLEGYVDSSDDLAVGRQGVVRGTVRARQVTVNGTLEGELHCDSLHIEKGGRVSARVYSDELIVDPQASFVGERRMQQRAELPPGSDTEADDDCLEGLDYQLIDTLPDRITLSRGEDD</sequence>
<evidence type="ECO:0000256" key="1">
    <source>
        <dbReference type="ARBA" id="ARBA00044755"/>
    </source>
</evidence>
<dbReference type="PANTHER" id="PTHR35024">
    <property type="entry name" value="HYPOTHETICAL CYTOSOLIC PROTEIN"/>
    <property type="match status" value="1"/>
</dbReference>
<proteinExistence type="inferred from homology"/>
<feature type="region of interest" description="Disordered" evidence="2">
    <location>
        <begin position="94"/>
        <end position="113"/>
    </location>
</feature>
<reference evidence="3 4" key="1">
    <citation type="submission" date="2020-09" db="EMBL/GenBank/DDBJ databases">
        <authorList>
            <person name="Tanuku N.R.S."/>
        </authorList>
    </citation>
    <scope>NUCLEOTIDE SEQUENCE [LARGE SCALE GENOMIC DNA]</scope>
    <source>
        <strain evidence="3 4">AK62</strain>
    </source>
</reference>
<dbReference type="RefSeq" id="WP_209288097.1">
    <property type="nucleotide sequence ID" value="NZ_JACVEW010000019.1"/>
</dbReference>